<dbReference type="STRING" id="679197.HMPREF9336_00829"/>
<dbReference type="OrthoDB" id="2987348at2"/>
<dbReference type="InterPro" id="IPR029058">
    <property type="entry name" value="AB_hydrolase_fold"/>
</dbReference>
<dbReference type="Proteomes" id="UP000004816">
    <property type="component" value="Unassembled WGS sequence"/>
</dbReference>
<feature type="domain" description="AB hydrolase-1" evidence="2">
    <location>
        <begin position="50"/>
        <end position="308"/>
    </location>
</feature>
<dbReference type="AlphaFoldDB" id="E5XMV9"/>
<dbReference type="SUPFAM" id="SSF53474">
    <property type="entry name" value="alpha/beta-Hydrolases"/>
    <property type="match status" value="1"/>
</dbReference>
<dbReference type="RefSeq" id="WP_007468114.1">
    <property type="nucleotide sequence ID" value="NZ_KI391954.1"/>
</dbReference>
<evidence type="ECO:0000259" key="2">
    <source>
        <dbReference type="Pfam" id="PF12697"/>
    </source>
</evidence>
<reference evidence="3 4" key="1">
    <citation type="journal article" date="2011" name="Stand. Genomic Sci.">
        <title>High quality draft genome sequence of Segniliparus rugosus CDC 945(T)= (ATCC BAA-974(T)).</title>
        <authorList>
            <person name="Earl A.M."/>
            <person name="Desjardins C.A."/>
            <person name="Fitzgerald M.G."/>
            <person name="Arachchi H.M."/>
            <person name="Zeng Q."/>
            <person name="Mehta T."/>
            <person name="Griggs A."/>
            <person name="Birren B.W."/>
            <person name="Toney N.C."/>
            <person name="Carr J."/>
            <person name="Posey J."/>
            <person name="Butler W.R."/>
        </authorList>
    </citation>
    <scope>NUCLEOTIDE SEQUENCE [LARGE SCALE GENOMIC DNA]</scope>
    <source>
        <strain evidence="4">ATCC BAA-974 / DSM 45345 / CCUG 50838 / CIP 108380 / JCM 13579 / CDC 945</strain>
    </source>
</reference>
<evidence type="ECO:0000313" key="3">
    <source>
        <dbReference type="EMBL" id="EFV14314.1"/>
    </source>
</evidence>
<proteinExistence type="predicted"/>
<dbReference type="HOGENOM" id="CLU_020336_7_3_11"/>
<dbReference type="InterPro" id="IPR000639">
    <property type="entry name" value="Epox_hydrolase-like"/>
</dbReference>
<dbReference type="eggNOG" id="COG2267">
    <property type="taxonomic scope" value="Bacteria"/>
</dbReference>
<dbReference type="EMBL" id="ACZI02000003">
    <property type="protein sequence ID" value="EFV14314.1"/>
    <property type="molecule type" value="Genomic_DNA"/>
</dbReference>
<comment type="caution">
    <text evidence="3">The sequence shown here is derived from an EMBL/GenBank/DDBJ whole genome shotgun (WGS) entry which is preliminary data.</text>
</comment>
<dbReference type="GO" id="GO:0016787">
    <property type="term" value="F:hydrolase activity"/>
    <property type="evidence" value="ECO:0007669"/>
    <property type="project" value="UniProtKB-KW"/>
</dbReference>
<protein>
    <recommendedName>
        <fullName evidence="2">AB hydrolase-1 domain-containing protein</fullName>
    </recommendedName>
</protein>
<keyword evidence="1" id="KW-0378">Hydrolase</keyword>
<organism evidence="3 4">
    <name type="scientific">Segniliparus rugosus (strain ATCC BAA-974 / DSM 45345 / CCUG 50838 / CIP 108380 / JCM 13579 / CDC 945)</name>
    <dbReference type="NCBI Taxonomy" id="679197"/>
    <lineage>
        <taxon>Bacteria</taxon>
        <taxon>Bacillati</taxon>
        <taxon>Actinomycetota</taxon>
        <taxon>Actinomycetes</taxon>
        <taxon>Mycobacteriales</taxon>
        <taxon>Segniliparaceae</taxon>
        <taxon>Segniliparus</taxon>
    </lineage>
</organism>
<sequence length="323" mass="35698">MRPAQAASAPDPSAVRLPGPWTHQDVHANGLRFHTVEPVASAADHGRELVLLLHGFAEFWWAWRHQLAPLAQAGLRPVALDLRGYGDSDKPPRGYDATTLASDVAGLIRSLGHRSAVLVGHAEGGLISWATAAMHPEQVRGIAVVSAPHPVEVRRAMLTDLEQIAAALPSLLGHQIPRLPERALRQDDGEGAARLLRERSGPSWRRTADFAETERLVRMAVQIPKCAHLALEYQRWAFRSQFRPDGRRFLRQMRCPLPIPGLLLRGGHDPYVLQRPMQNSLRWLRVADSATIPEAGHYAHQENPSAVTEQVLAFLARQALAAR</sequence>
<accession>E5XMV9</accession>
<dbReference type="PRINTS" id="PR00111">
    <property type="entry name" value="ABHYDROLASE"/>
</dbReference>
<gene>
    <name evidence="3" type="ORF">HMPREF9336_00829</name>
</gene>
<dbReference type="InterPro" id="IPR000073">
    <property type="entry name" value="AB_hydrolase_1"/>
</dbReference>
<dbReference type="Gene3D" id="3.40.50.1820">
    <property type="entry name" value="alpha/beta hydrolase"/>
    <property type="match status" value="1"/>
</dbReference>
<evidence type="ECO:0000256" key="1">
    <source>
        <dbReference type="ARBA" id="ARBA00022801"/>
    </source>
</evidence>
<name>E5XMV9_SEGRC</name>
<dbReference type="Pfam" id="PF12697">
    <property type="entry name" value="Abhydrolase_6"/>
    <property type="match status" value="1"/>
</dbReference>
<keyword evidence="4" id="KW-1185">Reference proteome</keyword>
<evidence type="ECO:0000313" key="4">
    <source>
        <dbReference type="Proteomes" id="UP000004816"/>
    </source>
</evidence>
<dbReference type="PANTHER" id="PTHR43329">
    <property type="entry name" value="EPOXIDE HYDROLASE"/>
    <property type="match status" value="1"/>
</dbReference>
<dbReference type="PRINTS" id="PR00412">
    <property type="entry name" value="EPOXHYDRLASE"/>
</dbReference>